<dbReference type="EMBL" id="JACNJH010000177">
    <property type="protein sequence ID" value="MBC8362234.1"/>
    <property type="molecule type" value="Genomic_DNA"/>
</dbReference>
<gene>
    <name evidence="2" type="ORF">H8E23_12645</name>
</gene>
<evidence type="ECO:0000256" key="1">
    <source>
        <dbReference type="ARBA" id="ARBA00022801"/>
    </source>
</evidence>
<name>A0A8J6NPA6_9BACT</name>
<protein>
    <submittedName>
        <fullName evidence="2">TatD family hydrolase</fullName>
    </submittedName>
</protein>
<evidence type="ECO:0000313" key="2">
    <source>
        <dbReference type="EMBL" id="MBC8362234.1"/>
    </source>
</evidence>
<accession>A0A8J6NPA6</accession>
<dbReference type="Proteomes" id="UP000603434">
    <property type="component" value="Unassembled WGS sequence"/>
</dbReference>
<dbReference type="Gene3D" id="3.20.20.140">
    <property type="entry name" value="Metal-dependent hydrolases"/>
    <property type="match status" value="1"/>
</dbReference>
<dbReference type="InterPro" id="IPR001130">
    <property type="entry name" value="TatD-like"/>
</dbReference>
<dbReference type="GO" id="GO:0016788">
    <property type="term" value="F:hydrolase activity, acting on ester bonds"/>
    <property type="evidence" value="ECO:0007669"/>
    <property type="project" value="InterPro"/>
</dbReference>
<dbReference type="InterPro" id="IPR012022">
    <property type="entry name" value="UCP005295"/>
</dbReference>
<evidence type="ECO:0000313" key="3">
    <source>
        <dbReference type="Proteomes" id="UP000603434"/>
    </source>
</evidence>
<dbReference type="InterPro" id="IPR018228">
    <property type="entry name" value="DNase_TatD-rel_CS"/>
</dbReference>
<comment type="caution">
    <text evidence="2">The sequence shown here is derived from an EMBL/GenBank/DDBJ whole genome shotgun (WGS) entry which is preliminary data.</text>
</comment>
<dbReference type="Pfam" id="PF01026">
    <property type="entry name" value="TatD_DNase"/>
    <property type="match status" value="1"/>
</dbReference>
<dbReference type="PANTHER" id="PTHR42658">
    <property type="entry name" value="HYDROLASE TATD"/>
    <property type="match status" value="1"/>
</dbReference>
<dbReference type="SUPFAM" id="SSF51556">
    <property type="entry name" value="Metallo-dependent hydrolases"/>
    <property type="match status" value="1"/>
</dbReference>
<reference evidence="2 3" key="1">
    <citation type="submission" date="2020-08" db="EMBL/GenBank/DDBJ databases">
        <title>Bridging the membrane lipid divide: bacteria of the FCB group superphylum have the potential to synthesize archaeal ether lipids.</title>
        <authorList>
            <person name="Villanueva L."/>
            <person name="Von Meijenfeldt F.A.B."/>
            <person name="Westbye A.B."/>
            <person name="Yadav S."/>
            <person name="Hopmans E.C."/>
            <person name="Dutilh B.E."/>
            <person name="Sinninghe Damste J.S."/>
        </authorList>
    </citation>
    <scope>NUCLEOTIDE SEQUENCE [LARGE SCALE GENOMIC DNA]</scope>
    <source>
        <strain evidence="2">NIOZ-UU30</strain>
    </source>
</reference>
<dbReference type="PANTHER" id="PTHR42658:SF1">
    <property type="entry name" value="HYDROLASE TATD"/>
    <property type="match status" value="1"/>
</dbReference>
<organism evidence="2 3">
    <name type="scientific">Candidatus Desulfatibia profunda</name>
    <dbReference type="NCBI Taxonomy" id="2841695"/>
    <lineage>
        <taxon>Bacteria</taxon>
        <taxon>Pseudomonadati</taxon>
        <taxon>Thermodesulfobacteriota</taxon>
        <taxon>Desulfobacteria</taxon>
        <taxon>Desulfobacterales</taxon>
        <taxon>Desulfobacterales incertae sedis</taxon>
        <taxon>Candidatus Desulfatibia</taxon>
    </lineage>
</organism>
<dbReference type="PROSITE" id="PS01137">
    <property type="entry name" value="TATD_1"/>
    <property type="match status" value="1"/>
</dbReference>
<sequence>MNSLQPEFVDSHVHLDLVYAYRSDRIEWLRQIGCLPISWAFSRYVGSVADLKVNLNAQQKAIHTIRSTGLECFYLTGVHPRNIPPDLVPEKIADILAPFLEDPVCLGIGEIGLEFGGQQEKEILAAQLSMAPEVSRRKKILGLHTPRNDKQQITQEILSVLEDFQPWCSSIVVDHCLPETIEAVLKQGFWAGITLSPVKASHEDLDQIIKHHPEYVNRMLLNTDSGSKFNEDLYRLYLSKSYPDDIQMQLFRENALQFFGLMHLNNPQL</sequence>
<proteinExistence type="predicted"/>
<dbReference type="InterPro" id="IPR032466">
    <property type="entry name" value="Metal_Hydrolase"/>
</dbReference>
<keyword evidence="1 2" id="KW-0378">Hydrolase</keyword>
<dbReference type="AlphaFoldDB" id="A0A8J6NPA6"/>